<dbReference type="Pfam" id="PF13426">
    <property type="entry name" value="PAS_9"/>
    <property type="match status" value="2"/>
</dbReference>
<dbReference type="Gene3D" id="3.30.450.20">
    <property type="entry name" value="PAS domain"/>
    <property type="match status" value="4"/>
</dbReference>
<sequence length="1175" mass="126825">MALTPTPPGEPRRGPQGPEGPASLAARLSQGGRRMVRLGMALVGSLSLVVIVWLLLQRADAELVQAGQDMGQALQRQLGQSRAGLAELARRSLVRNALVDPAGRAAYLSPTLREHRAGHPALAALWLTDHRGEVLARAEGGPGPMAPPADLHRAVLALATEVLRTERAGERLVQAEGRWWWVLGEPVVFATTGTTEGSLVGWLDLGQLVLPELAGLAPRWHLALRHQGVPVLVAGPGQAVRTAEAAPGAAQPGAWRMFTRRWDLGLARRAGMPAAPGFELSLAMPWHVALGPAVWVALGYLLTGWGLLALVVRRTGRLAEQAVAPLRELQQAAQLVAGQGLDASRPLRVVAAGQGGSEVLSLTASFEAMLHRLAEAQASLEEQVARRTAELTQAKRRLDDTLASLSDGVYALDPEGRELVFASPPTWALLGLAQDATPMVRDCLARLLRPQDWQAQEAARQQALATGRACVRLPLHRPGQPPRWLENRMTVQRDAQGEPLRIDGLLTDITATVQATHDREQAQAGLRLRDRALASTGNGVLILAMQVDGPARAVYANPAMAQISGTSLEDLLSLDGEVLAGHVVGDEVREALRACVLEHRDVRTTTRLRRRDGSQIWCDITISPMAREDDLPTPQALGGRPWTEHVVVVLDDVTAQHHAQETLELRNRAIDASHNGIVLTDVRQPGGPMVFVNEGFTRLTGYTRQQALGRSCSFLQGPERDQPGLQALRHAIEAGQPCRVVLSNYRRDGRRFDNDLSIAPLRDEATGEVTHYIGVLTDITSQLHSQRLLADQFARLDAILALSPDGFVSFDAQGHAVSVNPAFERLTGLPVAELIGLSGPDFEARMADQIQEVNPPGVAHWLAELGQDATGDPEDAETRAVQSDVLVLRGPPQRVVVRSVRECSAASVTRVMQLRDITRETEVDRMKSEFLSTAAHELRTPMASIRGFSDLLLMRKFDEARTRDILQTINRQSIWLTDMVNELLDLARIEARKGKDFTLECCPLQDLVQAGVQGLLVPGDTRKVQVDLPEAPVWVSVDRAKFQHALGNVLSNAYKYSPGGGEIHLAVLSPAAPGARVGVQVRDQGIGMSPEHARRAFERFFRADASGNIPGTGLGLALVKEIVELHGGEVALHSALGEGTTVTLWWPACEPPPSSALAADAPAPEVATAVTESAP</sequence>
<dbReference type="InterPro" id="IPR005467">
    <property type="entry name" value="His_kinase_dom"/>
</dbReference>
<evidence type="ECO:0000256" key="3">
    <source>
        <dbReference type="ARBA" id="ARBA00012438"/>
    </source>
</evidence>
<proteinExistence type="predicted"/>
<evidence type="ECO:0000256" key="7">
    <source>
        <dbReference type="ARBA" id="ARBA00022741"/>
    </source>
</evidence>
<feature type="domain" description="Histidine kinase" evidence="15">
    <location>
        <begin position="933"/>
        <end position="1150"/>
    </location>
</feature>
<feature type="domain" description="PAS" evidence="16">
    <location>
        <begin position="792"/>
        <end position="836"/>
    </location>
</feature>
<evidence type="ECO:0000313" key="19">
    <source>
        <dbReference type="EMBL" id="NDY92525.1"/>
    </source>
</evidence>
<keyword evidence="20" id="KW-1185">Reference proteome</keyword>
<comment type="subcellular location">
    <subcellularLocation>
        <location evidence="2">Membrane</location>
        <topology evidence="2">Multi-pass membrane protein</topology>
    </subcellularLocation>
</comment>
<evidence type="ECO:0000256" key="5">
    <source>
        <dbReference type="ARBA" id="ARBA00022679"/>
    </source>
</evidence>
<dbReference type="PANTHER" id="PTHR42878">
    <property type="entry name" value="TWO-COMPONENT HISTIDINE KINASE"/>
    <property type="match status" value="1"/>
</dbReference>
<dbReference type="RefSeq" id="WP_163458484.1">
    <property type="nucleotide sequence ID" value="NZ_JAAGOH010000019.1"/>
</dbReference>
<dbReference type="SUPFAM" id="SSF55785">
    <property type="entry name" value="PYP-like sensor domain (PAS domain)"/>
    <property type="match status" value="4"/>
</dbReference>
<dbReference type="PROSITE" id="PS50113">
    <property type="entry name" value="PAC"/>
    <property type="match status" value="2"/>
</dbReference>
<feature type="domain" description="HAMP" evidence="18">
    <location>
        <begin position="320"/>
        <end position="378"/>
    </location>
</feature>
<evidence type="ECO:0000259" key="18">
    <source>
        <dbReference type="PROSITE" id="PS50885"/>
    </source>
</evidence>
<gene>
    <name evidence="19" type="ORF">G3A44_15155</name>
</gene>
<dbReference type="InterPro" id="IPR035965">
    <property type="entry name" value="PAS-like_dom_sf"/>
</dbReference>
<dbReference type="GO" id="GO:0016020">
    <property type="term" value="C:membrane"/>
    <property type="evidence" value="ECO:0007669"/>
    <property type="project" value="UniProtKB-SubCell"/>
</dbReference>
<evidence type="ECO:0000256" key="9">
    <source>
        <dbReference type="ARBA" id="ARBA00022840"/>
    </source>
</evidence>
<keyword evidence="6 14" id="KW-0812">Transmembrane</keyword>
<dbReference type="InterPro" id="IPR013767">
    <property type="entry name" value="PAS_fold"/>
</dbReference>
<dbReference type="GO" id="GO:0007234">
    <property type="term" value="P:osmosensory signaling via phosphorelay pathway"/>
    <property type="evidence" value="ECO:0007669"/>
    <property type="project" value="TreeGrafter"/>
</dbReference>
<reference evidence="19 20" key="1">
    <citation type="submission" date="2020-02" db="EMBL/GenBank/DDBJ databases">
        <title>Ideonella bacterium strain TBM-1.</title>
        <authorList>
            <person name="Chen W.-M."/>
        </authorList>
    </citation>
    <scope>NUCLEOTIDE SEQUENCE [LARGE SCALE GENOMIC DNA]</scope>
    <source>
        <strain evidence="19 20">TBM-1</strain>
    </source>
</reference>
<evidence type="ECO:0000259" key="15">
    <source>
        <dbReference type="PROSITE" id="PS50109"/>
    </source>
</evidence>
<evidence type="ECO:0000256" key="13">
    <source>
        <dbReference type="SAM" id="MobiDB-lite"/>
    </source>
</evidence>
<evidence type="ECO:0000256" key="8">
    <source>
        <dbReference type="ARBA" id="ARBA00022777"/>
    </source>
</evidence>
<dbReference type="NCBIfam" id="TIGR00229">
    <property type="entry name" value="sensory_box"/>
    <property type="match status" value="3"/>
</dbReference>
<dbReference type="SMART" id="SM00387">
    <property type="entry name" value="HATPase_c"/>
    <property type="match status" value="1"/>
</dbReference>
<evidence type="ECO:0000313" key="20">
    <source>
        <dbReference type="Proteomes" id="UP000484255"/>
    </source>
</evidence>
<dbReference type="Pfam" id="PF02518">
    <property type="entry name" value="HATPase_c"/>
    <property type="match status" value="1"/>
</dbReference>
<name>A0A7C9TMC1_9BURK</name>
<dbReference type="PROSITE" id="PS50109">
    <property type="entry name" value="HIS_KIN"/>
    <property type="match status" value="1"/>
</dbReference>
<evidence type="ECO:0000256" key="12">
    <source>
        <dbReference type="ARBA" id="ARBA00023136"/>
    </source>
</evidence>
<dbReference type="SUPFAM" id="SSF47384">
    <property type="entry name" value="Homodimeric domain of signal transducing histidine kinase"/>
    <property type="match status" value="1"/>
</dbReference>
<dbReference type="GO" id="GO:0030295">
    <property type="term" value="F:protein kinase activator activity"/>
    <property type="evidence" value="ECO:0007669"/>
    <property type="project" value="TreeGrafter"/>
</dbReference>
<feature type="transmembrane region" description="Helical" evidence="14">
    <location>
        <begin position="293"/>
        <end position="312"/>
    </location>
</feature>
<dbReference type="InterPro" id="IPR036097">
    <property type="entry name" value="HisK_dim/P_sf"/>
</dbReference>
<dbReference type="GO" id="GO:0000156">
    <property type="term" value="F:phosphorelay response regulator activity"/>
    <property type="evidence" value="ECO:0007669"/>
    <property type="project" value="TreeGrafter"/>
</dbReference>
<dbReference type="FunFam" id="1.10.287.130:FF:000001">
    <property type="entry name" value="Two-component sensor histidine kinase"/>
    <property type="match status" value="1"/>
</dbReference>
<keyword evidence="9" id="KW-0067">ATP-binding</keyword>
<evidence type="ECO:0000259" key="17">
    <source>
        <dbReference type="PROSITE" id="PS50113"/>
    </source>
</evidence>
<dbReference type="Pfam" id="PF00989">
    <property type="entry name" value="PAS"/>
    <property type="match status" value="1"/>
</dbReference>
<dbReference type="SMART" id="SM00086">
    <property type="entry name" value="PAC"/>
    <property type="match status" value="3"/>
</dbReference>
<dbReference type="InterPro" id="IPR004358">
    <property type="entry name" value="Sig_transdc_His_kin-like_C"/>
</dbReference>
<dbReference type="InterPro" id="IPR000014">
    <property type="entry name" value="PAS"/>
</dbReference>
<dbReference type="CDD" id="cd00082">
    <property type="entry name" value="HisKA"/>
    <property type="match status" value="1"/>
</dbReference>
<dbReference type="InterPro" id="IPR000700">
    <property type="entry name" value="PAS-assoc_C"/>
</dbReference>
<organism evidence="19 20">
    <name type="scientific">Ideonella livida</name>
    <dbReference type="NCBI Taxonomy" id="2707176"/>
    <lineage>
        <taxon>Bacteria</taxon>
        <taxon>Pseudomonadati</taxon>
        <taxon>Pseudomonadota</taxon>
        <taxon>Betaproteobacteria</taxon>
        <taxon>Burkholderiales</taxon>
        <taxon>Sphaerotilaceae</taxon>
        <taxon>Ideonella</taxon>
    </lineage>
</organism>
<keyword evidence="11" id="KW-0902">Two-component regulatory system</keyword>
<dbReference type="InterPro" id="IPR050351">
    <property type="entry name" value="BphY/WalK/GraS-like"/>
</dbReference>
<feature type="region of interest" description="Disordered" evidence="13">
    <location>
        <begin position="1154"/>
        <end position="1175"/>
    </location>
</feature>
<evidence type="ECO:0000256" key="11">
    <source>
        <dbReference type="ARBA" id="ARBA00023012"/>
    </source>
</evidence>
<dbReference type="PRINTS" id="PR00344">
    <property type="entry name" value="BCTRLSENSOR"/>
</dbReference>
<comment type="catalytic activity">
    <reaction evidence="1">
        <text>ATP + protein L-histidine = ADP + protein N-phospho-L-histidine.</text>
        <dbReference type="EC" id="2.7.13.3"/>
    </reaction>
</comment>
<evidence type="ECO:0000256" key="10">
    <source>
        <dbReference type="ARBA" id="ARBA00022989"/>
    </source>
</evidence>
<dbReference type="AlphaFoldDB" id="A0A7C9TMC1"/>
<dbReference type="InterPro" id="IPR003594">
    <property type="entry name" value="HATPase_dom"/>
</dbReference>
<dbReference type="SMART" id="SM00091">
    <property type="entry name" value="PAS"/>
    <property type="match status" value="4"/>
</dbReference>
<evidence type="ECO:0000256" key="4">
    <source>
        <dbReference type="ARBA" id="ARBA00022553"/>
    </source>
</evidence>
<dbReference type="PANTHER" id="PTHR42878:SF7">
    <property type="entry name" value="SENSOR HISTIDINE KINASE GLRK"/>
    <property type="match status" value="1"/>
</dbReference>
<evidence type="ECO:0000256" key="6">
    <source>
        <dbReference type="ARBA" id="ARBA00022692"/>
    </source>
</evidence>
<dbReference type="Gene3D" id="1.10.287.130">
    <property type="match status" value="1"/>
</dbReference>
<dbReference type="CDD" id="cd00130">
    <property type="entry name" value="PAS"/>
    <property type="match status" value="3"/>
</dbReference>
<dbReference type="GO" id="GO:0006355">
    <property type="term" value="P:regulation of DNA-templated transcription"/>
    <property type="evidence" value="ECO:0007669"/>
    <property type="project" value="InterPro"/>
</dbReference>
<dbReference type="InterPro" id="IPR003661">
    <property type="entry name" value="HisK_dim/P_dom"/>
</dbReference>
<dbReference type="SMART" id="SM00304">
    <property type="entry name" value="HAMP"/>
    <property type="match status" value="1"/>
</dbReference>
<dbReference type="PROSITE" id="PS50885">
    <property type="entry name" value="HAMP"/>
    <property type="match status" value="1"/>
</dbReference>
<evidence type="ECO:0000256" key="1">
    <source>
        <dbReference type="ARBA" id="ARBA00000085"/>
    </source>
</evidence>
<keyword evidence="10 14" id="KW-1133">Transmembrane helix</keyword>
<dbReference type="SUPFAM" id="SSF55874">
    <property type="entry name" value="ATPase domain of HSP90 chaperone/DNA topoisomerase II/histidine kinase"/>
    <property type="match status" value="1"/>
</dbReference>
<dbReference type="Pfam" id="PF00512">
    <property type="entry name" value="HisKA"/>
    <property type="match status" value="1"/>
</dbReference>
<dbReference type="InterPro" id="IPR001610">
    <property type="entry name" value="PAC"/>
</dbReference>
<accession>A0A7C9TMC1</accession>
<feature type="region of interest" description="Disordered" evidence="13">
    <location>
        <begin position="1"/>
        <end position="22"/>
    </location>
</feature>
<keyword evidence="12 14" id="KW-0472">Membrane</keyword>
<dbReference type="Pfam" id="PF08448">
    <property type="entry name" value="PAS_4"/>
    <property type="match status" value="1"/>
</dbReference>
<feature type="domain" description="PAS" evidence="16">
    <location>
        <begin position="394"/>
        <end position="467"/>
    </location>
</feature>
<dbReference type="InterPro" id="IPR013656">
    <property type="entry name" value="PAS_4"/>
</dbReference>
<evidence type="ECO:0000256" key="14">
    <source>
        <dbReference type="SAM" id="Phobius"/>
    </source>
</evidence>
<dbReference type="EC" id="2.7.13.3" evidence="3"/>
<dbReference type="EMBL" id="JAAGOH010000019">
    <property type="protein sequence ID" value="NDY92525.1"/>
    <property type="molecule type" value="Genomic_DNA"/>
</dbReference>
<keyword evidence="8" id="KW-0418">Kinase</keyword>
<dbReference type="Proteomes" id="UP000484255">
    <property type="component" value="Unassembled WGS sequence"/>
</dbReference>
<feature type="domain" description="PAC" evidence="17">
    <location>
        <begin position="736"/>
        <end position="791"/>
    </location>
</feature>
<keyword evidence="7" id="KW-0547">Nucleotide-binding</keyword>
<dbReference type="Gene3D" id="3.30.565.10">
    <property type="entry name" value="Histidine kinase-like ATPase, C-terminal domain"/>
    <property type="match status" value="1"/>
</dbReference>
<feature type="transmembrane region" description="Helical" evidence="14">
    <location>
        <begin position="36"/>
        <end position="56"/>
    </location>
</feature>
<keyword evidence="4" id="KW-0597">Phosphoprotein</keyword>
<dbReference type="SMART" id="SM00388">
    <property type="entry name" value="HisKA"/>
    <property type="match status" value="1"/>
</dbReference>
<keyword evidence="5" id="KW-0808">Transferase</keyword>
<feature type="domain" description="PAC" evidence="17">
    <location>
        <begin position="602"/>
        <end position="665"/>
    </location>
</feature>
<dbReference type="InterPro" id="IPR036890">
    <property type="entry name" value="HATPase_C_sf"/>
</dbReference>
<feature type="compositionally biased region" description="Low complexity" evidence="13">
    <location>
        <begin position="1155"/>
        <end position="1175"/>
    </location>
</feature>
<comment type="caution">
    <text evidence="19">The sequence shown here is derived from an EMBL/GenBank/DDBJ whole genome shotgun (WGS) entry which is preliminary data.</text>
</comment>
<evidence type="ECO:0000259" key="16">
    <source>
        <dbReference type="PROSITE" id="PS50112"/>
    </source>
</evidence>
<dbReference type="PROSITE" id="PS50112">
    <property type="entry name" value="PAS"/>
    <property type="match status" value="3"/>
</dbReference>
<dbReference type="GO" id="GO:0000155">
    <property type="term" value="F:phosphorelay sensor kinase activity"/>
    <property type="evidence" value="ECO:0007669"/>
    <property type="project" value="InterPro"/>
</dbReference>
<feature type="domain" description="PAS" evidence="16">
    <location>
        <begin position="662"/>
        <end position="735"/>
    </location>
</feature>
<dbReference type="CDD" id="cd00075">
    <property type="entry name" value="HATPase"/>
    <property type="match status" value="1"/>
</dbReference>
<evidence type="ECO:0000256" key="2">
    <source>
        <dbReference type="ARBA" id="ARBA00004141"/>
    </source>
</evidence>
<protein>
    <recommendedName>
        <fullName evidence="3">histidine kinase</fullName>
        <ecNumber evidence="3">2.7.13.3</ecNumber>
    </recommendedName>
</protein>
<dbReference type="InterPro" id="IPR003660">
    <property type="entry name" value="HAMP_dom"/>
</dbReference>